<reference evidence="1" key="1">
    <citation type="submission" date="2019-06" db="EMBL/GenBank/DDBJ databases">
        <title>Genomics analysis of Aphanomyces spp. identifies a new class of oomycete effector associated with host adaptation.</title>
        <authorList>
            <person name="Gaulin E."/>
        </authorList>
    </citation>
    <scope>NUCLEOTIDE SEQUENCE</scope>
    <source>
        <strain evidence="1">CBS 578.67</strain>
    </source>
</reference>
<dbReference type="EMBL" id="VJMH01005425">
    <property type="protein sequence ID" value="KAF0696165.1"/>
    <property type="molecule type" value="Genomic_DNA"/>
</dbReference>
<dbReference type="AlphaFoldDB" id="A0A6A4YGL3"/>
<protein>
    <recommendedName>
        <fullName evidence="2">ABC-2 type transporter domain-containing protein</fullName>
    </recommendedName>
</protein>
<name>A0A6A4YGL3_9STRA</name>
<accession>A0A6A4YGL3</accession>
<organism evidence="1">
    <name type="scientific">Aphanomyces stellatus</name>
    <dbReference type="NCBI Taxonomy" id="120398"/>
    <lineage>
        <taxon>Eukaryota</taxon>
        <taxon>Sar</taxon>
        <taxon>Stramenopiles</taxon>
        <taxon>Oomycota</taxon>
        <taxon>Saprolegniomycetes</taxon>
        <taxon>Saprolegniales</taxon>
        <taxon>Verrucalvaceae</taxon>
        <taxon>Aphanomyces</taxon>
    </lineage>
</organism>
<evidence type="ECO:0000313" key="1">
    <source>
        <dbReference type="EMBL" id="KAF0696165.1"/>
    </source>
</evidence>
<gene>
    <name evidence="1" type="ORF">As57867_013013</name>
</gene>
<proteinExistence type="predicted"/>
<sequence>MNNTTSGSPIYSEPLLEATPVHRGFTKALLWKNVIIKKRHPIKWALEVLLPVSLILLLGILKTLTDDVVVPDGWSNDEVSHEKNGTSFSLFATDKTGLKQPKFYQTESTVSGL</sequence>
<evidence type="ECO:0008006" key="2">
    <source>
        <dbReference type="Google" id="ProtNLM"/>
    </source>
</evidence>
<dbReference type="OrthoDB" id="77006at2759"/>
<comment type="caution">
    <text evidence="1">The sequence shown here is derived from an EMBL/GenBank/DDBJ whole genome shotgun (WGS) entry which is preliminary data.</text>
</comment>
<feature type="non-terminal residue" evidence="1">
    <location>
        <position position="113"/>
    </location>
</feature>